<evidence type="ECO:0000313" key="1">
    <source>
        <dbReference type="EMBL" id="KQK17186.1"/>
    </source>
</evidence>
<proteinExistence type="predicted"/>
<evidence type="ECO:0000313" key="3">
    <source>
        <dbReference type="Proteomes" id="UP000008810"/>
    </source>
</evidence>
<reference evidence="1" key="2">
    <citation type="submission" date="2017-06" db="EMBL/GenBank/DDBJ databases">
        <title>WGS assembly of Brachypodium distachyon.</title>
        <authorList>
            <consortium name="The International Brachypodium Initiative"/>
            <person name="Lucas S."/>
            <person name="Harmon-Smith M."/>
            <person name="Lail K."/>
            <person name="Tice H."/>
            <person name="Grimwood J."/>
            <person name="Bruce D."/>
            <person name="Barry K."/>
            <person name="Shu S."/>
            <person name="Lindquist E."/>
            <person name="Wang M."/>
            <person name="Pitluck S."/>
            <person name="Vogel J.P."/>
            <person name="Garvin D.F."/>
            <person name="Mockler T.C."/>
            <person name="Schmutz J."/>
            <person name="Rokhsar D."/>
            <person name="Bevan M.W."/>
        </authorList>
    </citation>
    <scope>NUCLEOTIDE SEQUENCE</scope>
    <source>
        <strain evidence="1">Bd21</strain>
    </source>
</reference>
<dbReference type="EMBL" id="CM000880">
    <property type="protein sequence ID" value="KQK17186.1"/>
    <property type="molecule type" value="Genomic_DNA"/>
</dbReference>
<evidence type="ECO:0000313" key="2">
    <source>
        <dbReference type="EnsemblPlants" id="KQK17186"/>
    </source>
</evidence>
<gene>
    <name evidence="2" type="primary">LOC104581415</name>
    <name evidence="1" type="ORF">BRADI_1g32945v3</name>
</gene>
<dbReference type="EnsemblPlants" id="KQK17186">
    <property type="protein sequence ID" value="KQK17186"/>
    <property type="gene ID" value="BRADI_1g32945v3"/>
</dbReference>
<name>A0A0Q3JHB4_BRADI</name>
<keyword evidence="3" id="KW-1185">Reference proteome</keyword>
<reference evidence="2" key="3">
    <citation type="submission" date="2018-08" db="UniProtKB">
        <authorList>
            <consortium name="EnsemblPlants"/>
        </authorList>
    </citation>
    <scope>IDENTIFICATION</scope>
    <source>
        <strain evidence="2">cv. Bd21</strain>
    </source>
</reference>
<dbReference type="Gramene" id="KQK17186">
    <property type="protein sequence ID" value="KQK17186"/>
    <property type="gene ID" value="BRADI_1g32945v3"/>
</dbReference>
<accession>A0A0Q3JHB4</accession>
<dbReference type="AlphaFoldDB" id="A0A0Q3JHB4"/>
<sequence>MLLPMRSLYKSSIACGVQVCQAVDSEPDVQREAHACLVATTSFSVTPQDKLFFYLHSPSVERSHACSSVKGSLMAATTKFGYSPVYQFLDAGHMLDQIVRGKEILDQSFRQKDVGPKFPTETRIMERRE</sequence>
<dbReference type="RefSeq" id="XP_010227236.1">
    <property type="nucleotide sequence ID" value="XM_010228934.3"/>
</dbReference>
<reference evidence="1 2" key="1">
    <citation type="journal article" date="2010" name="Nature">
        <title>Genome sequencing and analysis of the model grass Brachypodium distachyon.</title>
        <authorList>
            <consortium name="International Brachypodium Initiative"/>
        </authorList>
    </citation>
    <scope>NUCLEOTIDE SEQUENCE [LARGE SCALE GENOMIC DNA]</scope>
    <source>
        <strain evidence="1">Bd21</strain>
        <strain evidence="2">cv. Bd21</strain>
    </source>
</reference>
<protein>
    <submittedName>
        <fullName evidence="1 2">Uncharacterized protein</fullName>
    </submittedName>
</protein>
<dbReference type="Proteomes" id="UP000008810">
    <property type="component" value="Chromosome 1"/>
</dbReference>
<dbReference type="GeneID" id="104581415"/>
<dbReference type="KEGG" id="bdi:104581415"/>
<organism evidence="1">
    <name type="scientific">Brachypodium distachyon</name>
    <name type="common">Purple false brome</name>
    <name type="synonym">Trachynia distachya</name>
    <dbReference type="NCBI Taxonomy" id="15368"/>
    <lineage>
        <taxon>Eukaryota</taxon>
        <taxon>Viridiplantae</taxon>
        <taxon>Streptophyta</taxon>
        <taxon>Embryophyta</taxon>
        <taxon>Tracheophyta</taxon>
        <taxon>Spermatophyta</taxon>
        <taxon>Magnoliopsida</taxon>
        <taxon>Liliopsida</taxon>
        <taxon>Poales</taxon>
        <taxon>Poaceae</taxon>
        <taxon>BOP clade</taxon>
        <taxon>Pooideae</taxon>
        <taxon>Stipodae</taxon>
        <taxon>Brachypodieae</taxon>
        <taxon>Brachypodium</taxon>
    </lineage>
</organism>